<organism evidence="1 2">
    <name type="scientific">Streptomyces antimycoticus</name>
    <dbReference type="NCBI Taxonomy" id="68175"/>
    <lineage>
        <taxon>Bacteria</taxon>
        <taxon>Bacillati</taxon>
        <taxon>Actinomycetota</taxon>
        <taxon>Actinomycetes</taxon>
        <taxon>Kitasatosporales</taxon>
        <taxon>Streptomycetaceae</taxon>
        <taxon>Streptomyces</taxon>
        <taxon>Streptomyces violaceusniger group</taxon>
    </lineage>
</organism>
<sequence>MDTMGVGVYTYGRGAMVRSIRHTAHALVTAVAVLLALFIAADCASAQVIHPETSSVTASADLRQATESWVSAHGDNGTEDCKGLRGRAPLTAPTPSGKYGCVCGCDTGVPVPRTAISTSVTERQAVPVSRSGELPVILQIFRC</sequence>
<evidence type="ECO:0000313" key="2">
    <source>
        <dbReference type="Proteomes" id="UP000463951"/>
    </source>
</evidence>
<gene>
    <name evidence="1" type="ORF">SSPO_046720</name>
</gene>
<protein>
    <submittedName>
        <fullName evidence="1">Uncharacterized protein</fullName>
    </submittedName>
</protein>
<dbReference type="AlphaFoldDB" id="A0A499UJP3"/>
<accession>A0A499UJP3</accession>
<dbReference type="Proteomes" id="UP000463951">
    <property type="component" value="Chromosome"/>
</dbReference>
<name>A0A499UJP3_9ACTN</name>
<proteinExistence type="predicted"/>
<dbReference type="EMBL" id="AP019620">
    <property type="protein sequence ID" value="BBJ41954.1"/>
    <property type="molecule type" value="Genomic_DNA"/>
</dbReference>
<reference evidence="1 2" key="1">
    <citation type="journal article" date="2020" name="Int. J. Syst. Evol. Microbiol.">
        <title>Reclassification of Streptomyces castelarensis and Streptomyces sporoclivatus as later heterotypic synonyms of Streptomyces antimycoticus.</title>
        <authorList>
            <person name="Komaki H."/>
            <person name="Tamura T."/>
        </authorList>
    </citation>
    <scope>NUCLEOTIDE SEQUENCE [LARGE SCALE GENOMIC DNA]</scope>
    <source>
        <strain evidence="1 2">NBRC 100767</strain>
    </source>
</reference>
<evidence type="ECO:0000313" key="1">
    <source>
        <dbReference type="EMBL" id="BBJ41954.1"/>
    </source>
</evidence>